<name>A0A9P5TRN7_GYMJU</name>
<comment type="caution">
    <text evidence="2">The sequence shown here is derived from an EMBL/GenBank/DDBJ whole genome shotgun (WGS) entry which is preliminary data.</text>
</comment>
<dbReference type="AlphaFoldDB" id="A0A9P5TRN7"/>
<gene>
    <name evidence="2" type="ORF">CPB84DRAFT_540803</name>
</gene>
<evidence type="ECO:0000313" key="2">
    <source>
        <dbReference type="EMBL" id="KAF8906009.1"/>
    </source>
</evidence>
<sequence length="331" mass="36909">MHLKSSRALVVFPSLSALAVSLMFGRFLGARMDLELRNDCQLETSSAQSYLLHYTGYHIFDRALCLLITFFHNLMKSPKSLAFLTYALGTGAPLVVLPLVEAYRRDRHLLVAYPVIWGLFTQVATIGVVFPIYSLILILTGGTKKNRNLSIRSFTQAEAEAMIFGLSIGAVIPSVAMVTLKDAHVTAIWQLYPLIVSIGQLGHLLFRPVSRHRESGYRILQVLYLGAFLISSSIHISTVWPIMGDFTEVKSLLLPSLLPLHPTRVMNDHLLDFLKWDIIISYSSVALTMLWFAKNANQLFKILLWFSVAIPAFGFGAAVMGVAIWRDSALP</sequence>
<dbReference type="OrthoDB" id="72269at2759"/>
<evidence type="ECO:0000256" key="1">
    <source>
        <dbReference type="SAM" id="Phobius"/>
    </source>
</evidence>
<feature type="transmembrane region" description="Helical" evidence="1">
    <location>
        <begin position="273"/>
        <end position="293"/>
    </location>
</feature>
<keyword evidence="1" id="KW-0812">Transmembrane</keyword>
<feature type="transmembrane region" description="Helical" evidence="1">
    <location>
        <begin position="51"/>
        <end position="71"/>
    </location>
</feature>
<dbReference type="EMBL" id="JADNYJ010000020">
    <property type="protein sequence ID" value="KAF8906009.1"/>
    <property type="molecule type" value="Genomic_DNA"/>
</dbReference>
<keyword evidence="3" id="KW-1185">Reference proteome</keyword>
<accession>A0A9P5TRN7</accession>
<dbReference type="Proteomes" id="UP000724874">
    <property type="component" value="Unassembled WGS sequence"/>
</dbReference>
<feature type="transmembrane region" description="Helical" evidence="1">
    <location>
        <begin position="302"/>
        <end position="325"/>
    </location>
</feature>
<reference evidence="2" key="1">
    <citation type="submission" date="2020-11" db="EMBL/GenBank/DDBJ databases">
        <authorList>
            <consortium name="DOE Joint Genome Institute"/>
            <person name="Ahrendt S."/>
            <person name="Riley R."/>
            <person name="Andreopoulos W."/>
            <person name="LaButti K."/>
            <person name="Pangilinan J."/>
            <person name="Ruiz-duenas F.J."/>
            <person name="Barrasa J.M."/>
            <person name="Sanchez-Garcia M."/>
            <person name="Camarero S."/>
            <person name="Miyauchi S."/>
            <person name="Serrano A."/>
            <person name="Linde D."/>
            <person name="Babiker R."/>
            <person name="Drula E."/>
            <person name="Ayuso-Fernandez I."/>
            <person name="Pacheco R."/>
            <person name="Padilla G."/>
            <person name="Ferreira P."/>
            <person name="Barriuso J."/>
            <person name="Kellner H."/>
            <person name="Castanera R."/>
            <person name="Alfaro M."/>
            <person name="Ramirez L."/>
            <person name="Pisabarro A.G."/>
            <person name="Kuo A."/>
            <person name="Tritt A."/>
            <person name="Lipzen A."/>
            <person name="He G."/>
            <person name="Yan M."/>
            <person name="Ng V."/>
            <person name="Cullen D."/>
            <person name="Martin F."/>
            <person name="Rosso M.-N."/>
            <person name="Henrissat B."/>
            <person name="Hibbett D."/>
            <person name="Martinez A.T."/>
            <person name="Grigoriev I.V."/>
        </authorList>
    </citation>
    <scope>NUCLEOTIDE SEQUENCE</scope>
    <source>
        <strain evidence="2">AH 44721</strain>
    </source>
</reference>
<feature type="transmembrane region" description="Helical" evidence="1">
    <location>
        <begin position="161"/>
        <end position="180"/>
    </location>
</feature>
<protein>
    <submittedName>
        <fullName evidence="2">Uncharacterized protein</fullName>
    </submittedName>
</protein>
<feature type="transmembrane region" description="Helical" evidence="1">
    <location>
        <begin position="218"/>
        <end position="243"/>
    </location>
</feature>
<organism evidence="2 3">
    <name type="scientific">Gymnopilus junonius</name>
    <name type="common">Spectacular rustgill mushroom</name>
    <name type="synonym">Gymnopilus spectabilis subsp. junonius</name>
    <dbReference type="NCBI Taxonomy" id="109634"/>
    <lineage>
        <taxon>Eukaryota</taxon>
        <taxon>Fungi</taxon>
        <taxon>Dikarya</taxon>
        <taxon>Basidiomycota</taxon>
        <taxon>Agaricomycotina</taxon>
        <taxon>Agaricomycetes</taxon>
        <taxon>Agaricomycetidae</taxon>
        <taxon>Agaricales</taxon>
        <taxon>Agaricineae</taxon>
        <taxon>Hymenogastraceae</taxon>
        <taxon>Gymnopilus</taxon>
    </lineage>
</organism>
<feature type="transmembrane region" description="Helical" evidence="1">
    <location>
        <begin position="83"/>
        <end position="103"/>
    </location>
</feature>
<proteinExistence type="predicted"/>
<feature type="transmembrane region" description="Helical" evidence="1">
    <location>
        <begin position="115"/>
        <end position="140"/>
    </location>
</feature>
<keyword evidence="1" id="KW-1133">Transmembrane helix</keyword>
<keyword evidence="1" id="KW-0472">Membrane</keyword>
<evidence type="ECO:0000313" key="3">
    <source>
        <dbReference type="Proteomes" id="UP000724874"/>
    </source>
</evidence>
<feature type="transmembrane region" description="Helical" evidence="1">
    <location>
        <begin position="186"/>
        <end position="206"/>
    </location>
</feature>